<evidence type="ECO:0008006" key="4">
    <source>
        <dbReference type="Google" id="ProtNLM"/>
    </source>
</evidence>
<dbReference type="Proteomes" id="UP000094378">
    <property type="component" value="Chromosome"/>
</dbReference>
<dbReference type="KEGG" id="shj:SHELI_v1c03020"/>
<organism evidence="2 3">
    <name type="scientific">Spiroplasma helicoides</name>
    <dbReference type="NCBI Taxonomy" id="216938"/>
    <lineage>
        <taxon>Bacteria</taxon>
        <taxon>Bacillati</taxon>
        <taxon>Mycoplasmatota</taxon>
        <taxon>Mollicutes</taxon>
        <taxon>Entomoplasmatales</taxon>
        <taxon>Spiroplasmataceae</taxon>
        <taxon>Spiroplasma</taxon>
    </lineage>
</organism>
<gene>
    <name evidence="2" type="ORF">SHELI_v1c03020</name>
</gene>
<feature type="transmembrane region" description="Helical" evidence="1">
    <location>
        <begin position="334"/>
        <end position="355"/>
    </location>
</feature>
<keyword evidence="1" id="KW-1133">Transmembrane helix</keyword>
<keyword evidence="1" id="KW-0472">Membrane</keyword>
<dbReference type="OrthoDB" id="387367at2"/>
<dbReference type="NCBIfam" id="NF045846">
    <property type="entry name" value="MSC0882_dom"/>
    <property type="match status" value="1"/>
</dbReference>
<protein>
    <recommendedName>
        <fullName evidence="4">Transmembrane protein</fullName>
    </recommendedName>
</protein>
<feature type="transmembrane region" description="Helical" evidence="1">
    <location>
        <begin position="375"/>
        <end position="399"/>
    </location>
</feature>
<feature type="transmembrane region" description="Helical" evidence="1">
    <location>
        <begin position="485"/>
        <end position="504"/>
    </location>
</feature>
<dbReference type="RefSeq" id="WP_069116046.1">
    <property type="nucleotide sequence ID" value="NZ_CP017015.1"/>
</dbReference>
<dbReference type="PATRIC" id="fig|216938.3.peg.304"/>
<reference evidence="2 3" key="1">
    <citation type="submission" date="2016-08" db="EMBL/GenBank/DDBJ databases">
        <title>Complete genome sequence of Spiroplasma helicoides TABS-2 (DSM 22551).</title>
        <authorList>
            <person name="Shen W.-Y."/>
            <person name="Lo W.-S."/>
            <person name="Lai Y.-C."/>
            <person name="Kuo C.-H."/>
        </authorList>
    </citation>
    <scope>NUCLEOTIDE SEQUENCE [LARGE SCALE GENOMIC DNA]</scope>
    <source>
        <strain evidence="2 3">TABS-2</strain>
    </source>
</reference>
<dbReference type="STRING" id="216938.SHELI_v1c03020"/>
<accession>A0A1B3SK09</accession>
<feature type="transmembrane region" description="Helical" evidence="1">
    <location>
        <begin position="538"/>
        <end position="560"/>
    </location>
</feature>
<evidence type="ECO:0000313" key="2">
    <source>
        <dbReference type="EMBL" id="AOG60257.1"/>
    </source>
</evidence>
<dbReference type="EMBL" id="CP017015">
    <property type="protein sequence ID" value="AOG60257.1"/>
    <property type="molecule type" value="Genomic_DNA"/>
</dbReference>
<dbReference type="AlphaFoldDB" id="A0A1B3SK09"/>
<evidence type="ECO:0000256" key="1">
    <source>
        <dbReference type="SAM" id="Phobius"/>
    </source>
</evidence>
<evidence type="ECO:0000313" key="3">
    <source>
        <dbReference type="Proteomes" id="UP000094378"/>
    </source>
</evidence>
<sequence>MSGIKNIAKNIFGINQKQPQQAEIFDVNSQNQINPQNQINTQNANIYNDNFNQNNMNQINYNQQNDQINYQSVNNLGFEDSVAKYQNDIISKKDMSQGYSSPMNQNYQGTNNYNQNQNFNNYNNPQVNNMNYSQPMMNNNYQPQMNQRVQSQAGYEIPYVNPNYNPQGYQSPEMRVYPRRQRKPNQYYNDNMYEQPALDFDRIDAIDYGNYNYEVQQPQNQWASQQNHWNQQQMNQYNRDNYSQSMNNYQQTNFGYENYINQNNMINYGYDQYSDNNQFFGQGYQNQNSQNNFLGTANNYDNYAREPYSKRLQRADLIPVEIAREIRSEKLRNAIMFLFGLVGIITTSLMLVIYYKTSSEDQAFMGVKRNQVLYPFFSIFFLLISSFFWFISITDYSLLVSNVKKYIISLVNGQEQVPYFITRNYRSLLARSIYINWIAFSTYIVGSISLGILYGFQSIYNNHKDEKIMFFFWEIGKMKSFQTDITINIIVLFVTLGGHILNIVSSRNRKNNIIGYYGFEILPQTEIIAIKKKANKRCLIIFIVVVCLILFLIIIPWLIIRKKKGKSLNPWRRVAS</sequence>
<feature type="transmembrane region" description="Helical" evidence="1">
    <location>
        <begin position="433"/>
        <end position="456"/>
    </location>
</feature>
<dbReference type="InterPro" id="IPR059214">
    <property type="entry name" value="MSC_0882-like"/>
</dbReference>
<keyword evidence="1" id="KW-0812">Transmembrane</keyword>
<proteinExistence type="predicted"/>
<keyword evidence="3" id="KW-1185">Reference proteome</keyword>
<name>A0A1B3SK09_9MOLU</name>